<dbReference type="EMBL" id="AZBU02000009">
    <property type="protein sequence ID" value="TKR65274.1"/>
    <property type="molecule type" value="Genomic_DNA"/>
</dbReference>
<accession>A0A4U5M8K5</accession>
<dbReference type="STRING" id="34508.A0A4U5M8K5"/>
<dbReference type="AlphaFoldDB" id="A0A4U5M8K5"/>
<evidence type="ECO:0000313" key="2">
    <source>
        <dbReference type="EMBL" id="TKR65274.1"/>
    </source>
</evidence>
<dbReference type="InterPro" id="IPR011009">
    <property type="entry name" value="Kinase-like_dom_sf"/>
</dbReference>
<dbReference type="Gene3D" id="1.10.510.10">
    <property type="entry name" value="Transferase(Phosphotransferase) domain 1"/>
    <property type="match status" value="1"/>
</dbReference>
<organism evidence="2 3">
    <name type="scientific">Steinernema carpocapsae</name>
    <name type="common">Entomopathogenic nematode</name>
    <dbReference type="NCBI Taxonomy" id="34508"/>
    <lineage>
        <taxon>Eukaryota</taxon>
        <taxon>Metazoa</taxon>
        <taxon>Ecdysozoa</taxon>
        <taxon>Nematoda</taxon>
        <taxon>Chromadorea</taxon>
        <taxon>Rhabditida</taxon>
        <taxon>Tylenchina</taxon>
        <taxon>Panagrolaimomorpha</taxon>
        <taxon>Strongyloidoidea</taxon>
        <taxon>Steinernematidae</taxon>
        <taxon>Steinernema</taxon>
    </lineage>
</organism>
<name>A0A4U5M8K5_STECR</name>
<dbReference type="SUPFAM" id="SSF56112">
    <property type="entry name" value="Protein kinase-like (PK-like)"/>
    <property type="match status" value="1"/>
</dbReference>
<dbReference type="OrthoDB" id="5979581at2759"/>
<dbReference type="PANTHER" id="PTHR11909">
    <property type="entry name" value="CASEIN KINASE-RELATED"/>
    <property type="match status" value="1"/>
</dbReference>
<comment type="caution">
    <text evidence="2">The sequence shown here is derived from an EMBL/GenBank/DDBJ whole genome shotgun (WGS) entry which is preliminary data.</text>
</comment>
<evidence type="ECO:0000313" key="3">
    <source>
        <dbReference type="Proteomes" id="UP000298663"/>
    </source>
</evidence>
<sequence>MAIEIGALLKLEKMNASHFLRVFDSGFAYCPRSERFFSFMVTPMCGPNIDPPQPQGQQVQPGMLDQYRHPGDRSPAAAPRRGLHSLVSITSVIPKSHVPFSATSRGVTSCRASEADARKIYLIDLDTSFPYCDDQKRIVLPRERSEHHLHYAPLHQHICREHSRKDDLEGWLYSQVQWTVGKLPWEFTFSAVDIALLKQRARSEWYRPEFLAKPCPGEYAEILTYIDNIRYWEEPKYDWILEKLRDVQRHHRILLRVRLDQVAGEAGQGSCRRLRRLPWSSEESARSSNNVIRRRQEEVSH</sequence>
<gene>
    <name evidence="2" type="ORF">L596_025701</name>
</gene>
<dbReference type="InterPro" id="IPR050235">
    <property type="entry name" value="CK1_Ser-Thr_kinase"/>
</dbReference>
<proteinExistence type="predicted"/>
<evidence type="ECO:0000256" key="1">
    <source>
        <dbReference type="SAM" id="MobiDB-lite"/>
    </source>
</evidence>
<feature type="region of interest" description="Disordered" evidence="1">
    <location>
        <begin position="48"/>
        <end position="78"/>
    </location>
</feature>
<reference evidence="2 3" key="1">
    <citation type="journal article" date="2015" name="Genome Biol.">
        <title>Comparative genomics of Steinernema reveals deeply conserved gene regulatory networks.</title>
        <authorList>
            <person name="Dillman A.R."/>
            <person name="Macchietto M."/>
            <person name="Porter C.F."/>
            <person name="Rogers A."/>
            <person name="Williams B."/>
            <person name="Antoshechkin I."/>
            <person name="Lee M.M."/>
            <person name="Goodwin Z."/>
            <person name="Lu X."/>
            <person name="Lewis E.E."/>
            <person name="Goodrich-Blair H."/>
            <person name="Stock S.P."/>
            <person name="Adams B.J."/>
            <person name="Sternberg P.W."/>
            <person name="Mortazavi A."/>
        </authorList>
    </citation>
    <scope>NUCLEOTIDE SEQUENCE [LARGE SCALE GENOMIC DNA]</scope>
    <source>
        <strain evidence="2 3">ALL</strain>
    </source>
</reference>
<protein>
    <submittedName>
        <fullName evidence="2">Uncharacterized protein</fullName>
    </submittedName>
</protein>
<reference evidence="2 3" key="2">
    <citation type="journal article" date="2019" name="G3 (Bethesda)">
        <title>Hybrid Assembly of the Genome of the Entomopathogenic Nematode Steinernema carpocapsae Identifies the X-Chromosome.</title>
        <authorList>
            <person name="Serra L."/>
            <person name="Macchietto M."/>
            <person name="Macias-Munoz A."/>
            <person name="McGill C.J."/>
            <person name="Rodriguez I.M."/>
            <person name="Rodriguez B."/>
            <person name="Murad R."/>
            <person name="Mortazavi A."/>
        </authorList>
    </citation>
    <scope>NUCLEOTIDE SEQUENCE [LARGE SCALE GENOMIC DNA]</scope>
    <source>
        <strain evidence="2 3">ALL</strain>
    </source>
</reference>
<keyword evidence="3" id="KW-1185">Reference proteome</keyword>
<dbReference type="Proteomes" id="UP000298663">
    <property type="component" value="Unassembled WGS sequence"/>
</dbReference>